<reference evidence="5" key="1">
    <citation type="submission" date="2023-06" db="EMBL/GenBank/DDBJ databases">
        <title>Black Yeasts Isolated from many extreme environments.</title>
        <authorList>
            <person name="Coleine C."/>
            <person name="Stajich J.E."/>
            <person name="Selbmann L."/>
        </authorList>
    </citation>
    <scope>NUCLEOTIDE SEQUENCE</scope>
    <source>
        <strain evidence="5">CCFEE 5200</strain>
    </source>
</reference>
<keyword evidence="6" id="KW-1185">Reference proteome</keyword>
<dbReference type="CDD" id="cd18091">
    <property type="entry name" value="SpoU-like_TRM3-like"/>
    <property type="match status" value="1"/>
</dbReference>
<dbReference type="PANTHER" id="PTHR12029:SF11">
    <property type="entry name" value="METHYLTRANSFERASE TARBP1-RELATED"/>
    <property type="match status" value="1"/>
</dbReference>
<name>A0AAN6K4Z9_9PEZI</name>
<dbReference type="InterPro" id="IPR001537">
    <property type="entry name" value="SpoU_MeTrfase"/>
</dbReference>
<gene>
    <name evidence="5" type="ORF">LTR91_019953</name>
</gene>
<dbReference type="PANTHER" id="PTHR12029">
    <property type="entry name" value="RNA METHYLTRANSFERASE"/>
    <property type="match status" value="1"/>
</dbReference>
<dbReference type="EMBL" id="JAUJLE010000314">
    <property type="protein sequence ID" value="KAK0961287.1"/>
    <property type="molecule type" value="Genomic_DNA"/>
</dbReference>
<feature type="domain" description="tRNA/rRNA methyltransferase SpoU type" evidence="4">
    <location>
        <begin position="1083"/>
        <end position="1227"/>
    </location>
</feature>
<dbReference type="InterPro" id="IPR044748">
    <property type="entry name" value="Trm3/TARBP1_C"/>
</dbReference>
<keyword evidence="2" id="KW-0808">Transferase</keyword>
<dbReference type="InterPro" id="IPR045330">
    <property type="entry name" value="TRM3/TARBP1"/>
</dbReference>
<evidence type="ECO:0000313" key="6">
    <source>
        <dbReference type="Proteomes" id="UP001175353"/>
    </source>
</evidence>
<protein>
    <recommendedName>
        <fullName evidence="4">tRNA/rRNA methyltransferase SpoU type domain-containing protein</fullName>
    </recommendedName>
</protein>
<evidence type="ECO:0000256" key="2">
    <source>
        <dbReference type="ARBA" id="ARBA00022679"/>
    </source>
</evidence>
<dbReference type="GO" id="GO:0030488">
    <property type="term" value="P:tRNA methylation"/>
    <property type="evidence" value="ECO:0007669"/>
    <property type="project" value="InterPro"/>
</dbReference>
<evidence type="ECO:0000256" key="3">
    <source>
        <dbReference type="SAM" id="MobiDB-lite"/>
    </source>
</evidence>
<evidence type="ECO:0000259" key="4">
    <source>
        <dbReference type="Pfam" id="PF00588"/>
    </source>
</evidence>
<dbReference type="Pfam" id="PF00588">
    <property type="entry name" value="SpoU_methylase"/>
    <property type="match status" value="1"/>
</dbReference>
<dbReference type="GO" id="GO:0016423">
    <property type="term" value="F:tRNA (guanine) methyltransferase activity"/>
    <property type="evidence" value="ECO:0007669"/>
    <property type="project" value="InterPro"/>
</dbReference>
<proteinExistence type="predicted"/>
<feature type="compositionally biased region" description="Polar residues" evidence="3">
    <location>
        <begin position="1050"/>
        <end position="1069"/>
    </location>
</feature>
<dbReference type="Proteomes" id="UP001175353">
    <property type="component" value="Unassembled WGS sequence"/>
</dbReference>
<accession>A0AAN6K4Z9</accession>
<feature type="region of interest" description="Disordered" evidence="3">
    <location>
        <begin position="1027"/>
        <end position="1076"/>
    </location>
</feature>
<keyword evidence="1" id="KW-0489">Methyltransferase</keyword>
<dbReference type="GO" id="GO:0003723">
    <property type="term" value="F:RNA binding"/>
    <property type="evidence" value="ECO:0007669"/>
    <property type="project" value="InterPro"/>
</dbReference>
<dbReference type="SUPFAM" id="SSF75217">
    <property type="entry name" value="alpha/beta knot"/>
    <property type="match status" value="1"/>
</dbReference>
<sequence length="1275" mass="140959">MLRSLLQRVPPDERTEAIRAAVDSVGSGGTADIGLTVSLLPELLDDDLKQRLRARLLRLLEGGQTDLVRAVYVHDALLQRDLLREVAHRLDGFVGQLQQHAPTDGAEIIAKFVPSRASALSPQDGEIGPCEDSTDIIVHLLTFVKSADLPGAEIETFDRLFKATLLLLEHTSGTLSVGARETLVSLFGAGPRMSGAHHQLVWACLQRLVAQEHSRGLAYAIWLRWVFCENAWLHFFFERPYWHLLRQGLQHGDGERRKQCLAILRQSVAIVVSDESSIATITSREGGTTAYACQVAASKLRLHKVGLSNTGAFTDASLDRTGLIAQYDRFCTVFETIVLGRYLNQVIECEDDLRLLASPGSALQAEWLFTLLASALHPKLQDSNRKFIGNWIMRSRFQPDTSEAFTSFFRSPFLPWATQGSLFTSSLRMEGGHLRCKHGDRLVEYIQHVLQLNSSNPAITSSLINVLLDLLAARRSFAYADVYILEGLARAFYISPTIVLGAGELGKLASLTSWAALPEVARDQVFLRCSKLCRDNASRAAESVQSEVVAKAITRWNGVEAMLKGGAGEGLQVGAVATWHSERSNRDVREDAAIELCHVLRRDPEQSLDPRDAETKLLEIWTDLEYLEYPKKLLMLFPSILLHPRLVMKTLDCEELGKSVVDMVHKLQLVSGTRTYLISPLVRAVRLAVMAVPASAAVLKAEDFIVGYAEHLPEHTVDLRLEDATSHVLQSIAPAFKVLSYEHYFGPRGTLGAAALLDMTSRLGSNDSDMVVSLLDNLLEPWTSQIVPPLTVSPWKSTLQLQLALLCCEQVPSSFFIASLLKQLHYILSLEPLPRFRYLLTWMIVRIYVKHESLRASLLCQLVTKDHHSNPKYVASLMKIAVMLANTENADANFGSKLAAAMIPLAASSKIIIRHEAQWQFPMLMNVARSRSWHTITDNVAFTALDDYIRSLDLFEQPPRERLLDRFDPVKDHTMTNLVEGPWYGLDNTEEPICRREDFVYLYRRVADAGDSLPPTCMPLGKPLAPLPSTAASSEPPLLVDDPQHPLPASQPNNSRALQTKSSASTTPAQIPIPHLHPPPNNLIIIASLVENPHNLGGLSRISEALGASSLHLANPHIVTTKAFLSLSVTSHLHLPILPLPIPALPSYLAAKRSEGFTIVGLEQTDRSLVLGSEGCKMPERVVLVLGSERAGIPARVLAECGVLVEIEQRGVTRSLNVQTAAGVVLFEYMRQHGVGGEVRGGCVCWRWSGGVWFVGRLRACSRNRAYCSYQEGHS</sequence>
<dbReference type="InterPro" id="IPR029026">
    <property type="entry name" value="tRNA_m1G_MTases_N"/>
</dbReference>
<dbReference type="AlphaFoldDB" id="A0AAN6K4Z9"/>
<dbReference type="Gene3D" id="3.40.1280.10">
    <property type="match status" value="1"/>
</dbReference>
<organism evidence="5 6">
    <name type="scientific">Friedmanniomyces endolithicus</name>
    <dbReference type="NCBI Taxonomy" id="329885"/>
    <lineage>
        <taxon>Eukaryota</taxon>
        <taxon>Fungi</taxon>
        <taxon>Dikarya</taxon>
        <taxon>Ascomycota</taxon>
        <taxon>Pezizomycotina</taxon>
        <taxon>Dothideomycetes</taxon>
        <taxon>Dothideomycetidae</taxon>
        <taxon>Mycosphaerellales</taxon>
        <taxon>Teratosphaeriaceae</taxon>
        <taxon>Friedmanniomyces</taxon>
    </lineage>
</organism>
<comment type="caution">
    <text evidence="5">The sequence shown here is derived from an EMBL/GenBank/DDBJ whole genome shotgun (WGS) entry which is preliminary data.</text>
</comment>
<dbReference type="InterPro" id="IPR029028">
    <property type="entry name" value="Alpha/beta_knot_MTases"/>
</dbReference>
<evidence type="ECO:0000313" key="5">
    <source>
        <dbReference type="EMBL" id="KAK0961287.1"/>
    </source>
</evidence>
<evidence type="ECO:0000256" key="1">
    <source>
        <dbReference type="ARBA" id="ARBA00022603"/>
    </source>
</evidence>